<comment type="caution">
    <text evidence="2">The sequence shown here is derived from an EMBL/GenBank/DDBJ whole genome shotgun (WGS) entry which is preliminary data.</text>
</comment>
<feature type="region of interest" description="Disordered" evidence="1">
    <location>
        <begin position="353"/>
        <end position="466"/>
    </location>
</feature>
<feature type="compositionally biased region" description="Basic and acidic residues" evidence="1">
    <location>
        <begin position="353"/>
        <end position="374"/>
    </location>
</feature>
<feature type="region of interest" description="Disordered" evidence="1">
    <location>
        <begin position="1032"/>
        <end position="1059"/>
    </location>
</feature>
<keyword evidence="3" id="KW-1185">Reference proteome</keyword>
<name>A0ABN9WQJ4_9DINO</name>
<evidence type="ECO:0000256" key="1">
    <source>
        <dbReference type="SAM" id="MobiDB-lite"/>
    </source>
</evidence>
<sequence>VRTHMNATIPWYNSQGERNFARHMGVNDREQKENLSTQIKTILSFGLANDARGVPTCQLSEGDVPPYRLFSRAHLATAFYMCCDNPKWRANENAQAALAKGLTRVQVYQCRAPDDALVWMKDFLNFDFNQKAGINFVETIEWGRKINAELAAYEHLNPGWATGSDESRRQKVWQWIKDNYKDQAKQGIIPSNNLYELVRYIAERFNEIDAADPGKDSWAIFRKHMLDCCVFGDGRIKNYTVLECLKAVLSTFCGMLNNKPVTVNATPKLIRMMMEECVKFLVPTVSDNIEDSVEDNGISVVLDKNASRVSWHLIKLSKTSAALKSMFVDISSGKFYKATQKSIDKLRELKLASDKTDDKSKTDEKPESKPDEKSKRRRILRKTPSQEEAEKRRREADRNKDLQKIAVGAAPGAAAEGEEGQQNKGQQSEGKQNDVKQEGKDDGNDKASDKDKDKGKTRRAGKAAAAGGAVEIKHMEAVRRLCLCKENGETIIPWIEDAILAHNACVAEALGSKGITAAMRAASDTAVDEVVFGGTSKDSKKTLAGWNAVRGDVKKMVVDRIRKRCLQLDGEDDDAMGGDEYDDTPQTAMEASIAKAFGNMTLVAALREFISSNPYDTPVTFLPVYMDVSQRAWKFFEAEMKDDLYRKSDAAVKVVLSSIVGWVFQAIAAAELVSLEDETMGPIQKIGFVWADPEAYPNFKVPEVVDDIFESVNAVQGFMCLRSKIVAEVACSLLARTKTKVTWATEEGVVLKIEAVDGVMSALRMLSSIASLAIDDHAKATLRPQRLDLSVARATAQTVLGIQEASRAAQDELEKQIAELESAAPGGEAVVTAAASLVPELRPAEEQRDPTLHLGTLAEAMSRQRTADTGCPKGAELRKTLGIDHASLTTQCIIKLPEHEITAAFVKQLSVHLEPEFLNLAFQPEDDLFESVTLDVTPPAGSGAGSKPAVKLLSNKKLTESFKMYFAGHVGPARGKTAAFHITTIAGITPNGKDESHIQVPLFLTFDPVEHSITGSCPIPAWMVERLETNVDANKTGRGKKRTAQQTPPGPDDAKPPEELPTLAVGMEVVQFELPEFLAASAADGEGAVSTIDARCPVLEPTAHGLGHGTEQAPVKLSRSDKSDMIDLGLGMGAKYEGACSAANGPANGDGGDAGRAAEGAAAATLAALRSKVLEGIPKSACAHLLK</sequence>
<dbReference type="Proteomes" id="UP001189429">
    <property type="component" value="Unassembled WGS sequence"/>
</dbReference>
<gene>
    <name evidence="2" type="ORF">PCOR1329_LOCUS68774</name>
</gene>
<feature type="non-terminal residue" evidence="2">
    <location>
        <position position="1"/>
    </location>
</feature>
<protein>
    <submittedName>
        <fullName evidence="2">Uncharacterized protein</fullName>
    </submittedName>
</protein>
<feature type="compositionally biased region" description="Low complexity" evidence="1">
    <location>
        <begin position="404"/>
        <end position="430"/>
    </location>
</feature>
<evidence type="ECO:0000313" key="3">
    <source>
        <dbReference type="Proteomes" id="UP001189429"/>
    </source>
</evidence>
<evidence type="ECO:0000313" key="2">
    <source>
        <dbReference type="EMBL" id="CAK0887814.1"/>
    </source>
</evidence>
<organism evidence="2 3">
    <name type="scientific">Prorocentrum cordatum</name>
    <dbReference type="NCBI Taxonomy" id="2364126"/>
    <lineage>
        <taxon>Eukaryota</taxon>
        <taxon>Sar</taxon>
        <taxon>Alveolata</taxon>
        <taxon>Dinophyceae</taxon>
        <taxon>Prorocentrales</taxon>
        <taxon>Prorocentraceae</taxon>
        <taxon>Prorocentrum</taxon>
    </lineage>
</organism>
<reference evidence="2" key="1">
    <citation type="submission" date="2023-10" db="EMBL/GenBank/DDBJ databases">
        <authorList>
            <person name="Chen Y."/>
            <person name="Shah S."/>
            <person name="Dougan E. K."/>
            <person name="Thang M."/>
            <person name="Chan C."/>
        </authorList>
    </citation>
    <scope>NUCLEOTIDE SEQUENCE [LARGE SCALE GENOMIC DNA]</scope>
</reference>
<accession>A0ABN9WQJ4</accession>
<proteinExistence type="predicted"/>
<feature type="compositionally biased region" description="Basic and acidic residues" evidence="1">
    <location>
        <begin position="384"/>
        <end position="403"/>
    </location>
</feature>
<dbReference type="EMBL" id="CAUYUJ010018990">
    <property type="protein sequence ID" value="CAK0887814.1"/>
    <property type="molecule type" value="Genomic_DNA"/>
</dbReference>
<feature type="compositionally biased region" description="Basic and acidic residues" evidence="1">
    <location>
        <begin position="431"/>
        <end position="454"/>
    </location>
</feature>